<dbReference type="Proteomes" id="UP000675920">
    <property type="component" value="Unplaced"/>
</dbReference>
<evidence type="ECO:0000313" key="2">
    <source>
        <dbReference type="RefSeq" id="WP_028311147.1"/>
    </source>
</evidence>
<keyword evidence="1" id="KW-1185">Reference proteome</keyword>
<evidence type="ECO:0000313" key="1">
    <source>
        <dbReference type="Proteomes" id="UP000675920"/>
    </source>
</evidence>
<protein>
    <submittedName>
        <fullName evidence="2">Uncharacterized protein</fullName>
    </submittedName>
</protein>
<name>A0A8B6X308_9BURK</name>
<sequence length="88" mass="10073">MTVRQSARERIALGLLQCTEDEHVAHVRAEQVERLYKLKGEYDALVAGKYERSVSDNIFCPTDDMLRDRLVAGMQDCIRLIRDCDSGE</sequence>
<dbReference type="OrthoDB" id="9847210at2"/>
<organism evidence="1 2">
    <name type="scientific">Derxia gummosa DSM 723</name>
    <dbReference type="NCBI Taxonomy" id="1121388"/>
    <lineage>
        <taxon>Bacteria</taxon>
        <taxon>Pseudomonadati</taxon>
        <taxon>Pseudomonadota</taxon>
        <taxon>Betaproteobacteria</taxon>
        <taxon>Burkholderiales</taxon>
        <taxon>Alcaligenaceae</taxon>
        <taxon>Derxia</taxon>
    </lineage>
</organism>
<dbReference type="RefSeq" id="WP_028311147.1">
    <property type="nucleotide sequence ID" value="NZ_AXWS01000008.1"/>
</dbReference>
<reference evidence="2" key="1">
    <citation type="submission" date="2025-08" db="UniProtKB">
        <authorList>
            <consortium name="RefSeq"/>
        </authorList>
    </citation>
    <scope>IDENTIFICATION</scope>
</reference>
<dbReference type="AlphaFoldDB" id="A0A8B6X308"/>
<accession>A0A8B6X308</accession>
<proteinExistence type="predicted"/>